<keyword evidence="7" id="KW-0406">Ion transport</keyword>
<dbReference type="SMART" id="SM00382">
    <property type="entry name" value="AAA"/>
    <property type="match status" value="1"/>
</dbReference>
<dbReference type="InterPro" id="IPR050093">
    <property type="entry name" value="ABC_SmlMolc_Importer"/>
</dbReference>
<evidence type="ECO:0000256" key="7">
    <source>
        <dbReference type="ARBA" id="ARBA00023065"/>
    </source>
</evidence>
<reference evidence="10 11" key="1">
    <citation type="submission" date="2018-06" db="EMBL/GenBank/DDBJ databases">
        <authorList>
            <consortium name="Pathogen Informatics"/>
            <person name="Doyle S."/>
        </authorList>
    </citation>
    <scope>NUCLEOTIDE SEQUENCE [LARGE SCALE GENOMIC DNA]</scope>
    <source>
        <strain evidence="10 11">NCTC7915</strain>
    </source>
</reference>
<accession>A0AA46BPP2</accession>
<dbReference type="InterPro" id="IPR015853">
    <property type="entry name" value="ABC_transpr_FbpC"/>
</dbReference>
<dbReference type="GO" id="GO:0016887">
    <property type="term" value="F:ATP hydrolysis activity"/>
    <property type="evidence" value="ECO:0007669"/>
    <property type="project" value="InterPro"/>
</dbReference>
<evidence type="ECO:0000256" key="2">
    <source>
        <dbReference type="ARBA" id="ARBA00022475"/>
    </source>
</evidence>
<dbReference type="Pfam" id="PF08402">
    <property type="entry name" value="TOBE_2"/>
    <property type="match status" value="1"/>
</dbReference>
<dbReference type="InterPro" id="IPR003593">
    <property type="entry name" value="AAA+_ATPase"/>
</dbReference>
<evidence type="ECO:0000256" key="5">
    <source>
        <dbReference type="ARBA" id="ARBA00022840"/>
    </source>
</evidence>
<keyword evidence="6" id="KW-0408">Iron</keyword>
<comment type="caution">
    <text evidence="10">The sequence shown here is derived from an EMBL/GenBank/DDBJ whole genome shotgun (WGS) entry which is preliminary data.</text>
</comment>
<dbReference type="CDD" id="cd03259">
    <property type="entry name" value="ABC_Carb_Solutes_like"/>
    <property type="match status" value="1"/>
</dbReference>
<feature type="domain" description="ABC transporter" evidence="9">
    <location>
        <begin position="12"/>
        <end position="237"/>
    </location>
</feature>
<protein>
    <submittedName>
        <fullName evidence="10">Fe(3+) ions import ATP-binding protein FbpC 2</fullName>
        <ecNumber evidence="10">3.6.3.30</ecNumber>
    </submittedName>
</protein>
<dbReference type="GO" id="GO:0043190">
    <property type="term" value="C:ATP-binding cassette (ABC) transporter complex"/>
    <property type="evidence" value="ECO:0007669"/>
    <property type="project" value="InterPro"/>
</dbReference>
<keyword evidence="4" id="KW-0547">Nucleotide-binding</keyword>
<dbReference type="PROSITE" id="PS50893">
    <property type="entry name" value="ABC_TRANSPORTER_2"/>
    <property type="match status" value="1"/>
</dbReference>
<dbReference type="Gene3D" id="3.40.50.300">
    <property type="entry name" value="P-loop containing nucleotide triphosphate hydrolases"/>
    <property type="match status" value="1"/>
</dbReference>
<keyword evidence="2" id="KW-1003">Cell membrane</keyword>
<organism evidence="10 11">
    <name type="scientific">Dermatophilus congolensis</name>
    <dbReference type="NCBI Taxonomy" id="1863"/>
    <lineage>
        <taxon>Bacteria</taxon>
        <taxon>Bacillati</taxon>
        <taxon>Actinomycetota</taxon>
        <taxon>Actinomycetes</taxon>
        <taxon>Micrococcales</taxon>
        <taxon>Dermatophilaceae</taxon>
        <taxon>Dermatophilus</taxon>
    </lineage>
</organism>
<gene>
    <name evidence="10" type="primary">fbpC2</name>
    <name evidence="10" type="ORF">NCTC7915_01877</name>
</gene>
<keyword evidence="5 10" id="KW-0067">ATP-binding</keyword>
<evidence type="ECO:0000259" key="9">
    <source>
        <dbReference type="PROSITE" id="PS50893"/>
    </source>
</evidence>
<dbReference type="RefSeq" id="WP_115031496.1">
    <property type="nucleotide sequence ID" value="NZ_UFYA01000001.1"/>
</dbReference>
<evidence type="ECO:0000256" key="6">
    <source>
        <dbReference type="ARBA" id="ARBA00023004"/>
    </source>
</evidence>
<keyword evidence="8" id="KW-0472">Membrane</keyword>
<dbReference type="EMBL" id="UFYA01000001">
    <property type="protein sequence ID" value="STD12964.1"/>
    <property type="molecule type" value="Genomic_DNA"/>
</dbReference>
<evidence type="ECO:0000256" key="1">
    <source>
        <dbReference type="ARBA" id="ARBA00022448"/>
    </source>
</evidence>
<dbReference type="Pfam" id="PF00005">
    <property type="entry name" value="ABC_tran"/>
    <property type="match status" value="1"/>
</dbReference>
<dbReference type="GO" id="GO:0015408">
    <property type="term" value="F:ABC-type ferric iron transporter activity"/>
    <property type="evidence" value="ECO:0007669"/>
    <property type="project" value="InterPro"/>
</dbReference>
<dbReference type="GO" id="GO:0005524">
    <property type="term" value="F:ATP binding"/>
    <property type="evidence" value="ECO:0007669"/>
    <property type="project" value="UniProtKB-KW"/>
</dbReference>
<sequence>MTHPNHDVHAGVSIRGLNVHTGTTPLLHDINLDAEPGEIVVILGRSGAGKSTLLRALSGLTPATGSVRIDGREVNALPPHRRPIAMMLDTPSLFTHMTVRDNIRLSRSRRLRTEHSVDVAMLSLGIDHLANRHPHRLSTGQQQKVALARALVRVPTVLCLDEPLAHVDTYASGQLKAEIIHTHRRLGCTTFYVTHDLDEAFSVADQMVYLSGGRIMQIGTPADLRERPSTLEVARHLRASIFLPAHGTITHDRFGAATAHVCLLGQHLNVPACDTLTPGAHDLVVIGYPDSATAEPTGRRARQLLGALGQVTDNIYMGAFHHVDVETIAGRITVHTQPDSDAAMTAAGDEVEINLDATRLWALPAETATPRLPSS</sequence>
<dbReference type="InterPro" id="IPR027417">
    <property type="entry name" value="P-loop_NTPase"/>
</dbReference>
<dbReference type="PANTHER" id="PTHR42781">
    <property type="entry name" value="SPERMIDINE/PUTRESCINE IMPORT ATP-BINDING PROTEIN POTA"/>
    <property type="match status" value="1"/>
</dbReference>
<evidence type="ECO:0000256" key="8">
    <source>
        <dbReference type="ARBA" id="ARBA00023136"/>
    </source>
</evidence>
<dbReference type="EC" id="3.6.3.30" evidence="10"/>
<evidence type="ECO:0000313" key="11">
    <source>
        <dbReference type="Proteomes" id="UP000254118"/>
    </source>
</evidence>
<keyword evidence="10" id="KW-0378">Hydrolase</keyword>
<keyword evidence="1" id="KW-0813">Transport</keyword>
<evidence type="ECO:0000313" key="10">
    <source>
        <dbReference type="EMBL" id="STD12964.1"/>
    </source>
</evidence>
<evidence type="ECO:0000256" key="4">
    <source>
        <dbReference type="ARBA" id="ARBA00022741"/>
    </source>
</evidence>
<proteinExistence type="predicted"/>
<dbReference type="InterPro" id="IPR003439">
    <property type="entry name" value="ABC_transporter-like_ATP-bd"/>
</dbReference>
<dbReference type="PANTHER" id="PTHR42781:SF8">
    <property type="entry name" value="BICARBONATE TRANSPORT ATP-BINDING PROTEIN CMPC"/>
    <property type="match status" value="1"/>
</dbReference>
<evidence type="ECO:0000256" key="3">
    <source>
        <dbReference type="ARBA" id="ARBA00022496"/>
    </source>
</evidence>
<dbReference type="AlphaFoldDB" id="A0AA46BPP2"/>
<name>A0AA46BPP2_9MICO</name>
<dbReference type="SUPFAM" id="SSF52540">
    <property type="entry name" value="P-loop containing nucleoside triphosphate hydrolases"/>
    <property type="match status" value="1"/>
</dbReference>
<dbReference type="Proteomes" id="UP000254118">
    <property type="component" value="Unassembled WGS sequence"/>
</dbReference>
<dbReference type="InterPro" id="IPR013611">
    <property type="entry name" value="Transp-assoc_OB_typ2"/>
</dbReference>
<keyword evidence="3" id="KW-0410">Iron transport</keyword>